<keyword evidence="4" id="KW-1185">Reference proteome</keyword>
<dbReference type="AlphaFoldDB" id="A0A8H6XKJ2"/>
<feature type="compositionally biased region" description="Low complexity" evidence="1">
    <location>
        <begin position="115"/>
        <end position="153"/>
    </location>
</feature>
<keyword evidence="2" id="KW-1133">Transmembrane helix</keyword>
<organism evidence="3 4">
    <name type="scientific">Mycena venus</name>
    <dbReference type="NCBI Taxonomy" id="2733690"/>
    <lineage>
        <taxon>Eukaryota</taxon>
        <taxon>Fungi</taxon>
        <taxon>Dikarya</taxon>
        <taxon>Basidiomycota</taxon>
        <taxon>Agaricomycotina</taxon>
        <taxon>Agaricomycetes</taxon>
        <taxon>Agaricomycetidae</taxon>
        <taxon>Agaricales</taxon>
        <taxon>Marasmiineae</taxon>
        <taxon>Mycenaceae</taxon>
        <taxon>Mycena</taxon>
    </lineage>
</organism>
<feature type="compositionally biased region" description="Basic residues" evidence="1">
    <location>
        <begin position="154"/>
        <end position="166"/>
    </location>
</feature>
<feature type="compositionally biased region" description="Acidic residues" evidence="1">
    <location>
        <begin position="316"/>
        <end position="344"/>
    </location>
</feature>
<feature type="transmembrane region" description="Helical" evidence="2">
    <location>
        <begin position="12"/>
        <end position="32"/>
    </location>
</feature>
<feature type="compositionally biased region" description="Low complexity" evidence="1">
    <location>
        <begin position="98"/>
        <end position="107"/>
    </location>
</feature>
<keyword evidence="2" id="KW-0812">Transmembrane</keyword>
<protein>
    <submittedName>
        <fullName evidence="3">Uncharacterized protein</fullName>
    </submittedName>
</protein>
<evidence type="ECO:0000313" key="4">
    <source>
        <dbReference type="Proteomes" id="UP000620124"/>
    </source>
</evidence>
<evidence type="ECO:0000256" key="1">
    <source>
        <dbReference type="SAM" id="MobiDB-lite"/>
    </source>
</evidence>
<feature type="region of interest" description="Disordered" evidence="1">
    <location>
        <begin position="93"/>
        <end position="269"/>
    </location>
</feature>
<gene>
    <name evidence="3" type="ORF">MVEN_01763100</name>
</gene>
<feature type="region of interest" description="Disordered" evidence="1">
    <location>
        <begin position="310"/>
        <end position="344"/>
    </location>
</feature>
<accession>A0A8H6XKJ2</accession>
<feature type="compositionally biased region" description="Low complexity" evidence="1">
    <location>
        <begin position="167"/>
        <end position="182"/>
    </location>
</feature>
<dbReference type="OrthoDB" id="3052881at2759"/>
<feature type="compositionally biased region" description="Low complexity" evidence="1">
    <location>
        <begin position="192"/>
        <end position="244"/>
    </location>
</feature>
<comment type="caution">
    <text evidence="3">The sequence shown here is derived from an EMBL/GenBank/DDBJ whole genome shotgun (WGS) entry which is preliminary data.</text>
</comment>
<sequence>MGAVQASGLAINLVRCVMVFILLAGPLLFSSSFPYCTFFSIALPLNLSPMKIPFSLLFAIVFSLDAFAAPVPNANSRDDFALEVRKATKVAAKKPPVKAKAPAIKAKPLPKKVAPKPAKPAEAPKPVAKKPVAAPAKKPAAKAPVAQKPVAKPTAKKAKPPAKKPAAKASTTGSTKPAAKPAAKPPVKPAAKKVTAPAKKPVAKAPVAKPSAKAAPSVAKPSAKSVATGKTPPAKAAPAAKVPASCAVRKKPVVKSRADAEDLSSLAKRESTPITACGVNIRKSGVARLCKQQKFSFAFANDALVRSKVTRRATDSEEEDTDSSESEPDDPNDEDFVPDSESEGSEECDHVLELQVLKKTLELPGGVCDTLKAMIASPNSGLTTDNIPSFMADIKTAINAKSNLFFLDGKVNKVKRDEVKASLKGQAPKASVTADLSNKRVAVNKYLTDTSVKGPSINLAKKLDDLVDQMLTKAENQALANIKNCAGATAAADEKTLKAAKAKLKTSSTLTSAWNNVLTHVAAQAKI</sequence>
<keyword evidence="2" id="KW-0472">Membrane</keyword>
<dbReference type="EMBL" id="JACAZI010000016">
    <property type="protein sequence ID" value="KAF7343308.1"/>
    <property type="molecule type" value="Genomic_DNA"/>
</dbReference>
<proteinExistence type="predicted"/>
<dbReference type="PRINTS" id="PR01217">
    <property type="entry name" value="PRICHEXTENSN"/>
</dbReference>
<evidence type="ECO:0000256" key="2">
    <source>
        <dbReference type="SAM" id="Phobius"/>
    </source>
</evidence>
<evidence type="ECO:0000313" key="3">
    <source>
        <dbReference type="EMBL" id="KAF7343308.1"/>
    </source>
</evidence>
<reference evidence="3" key="1">
    <citation type="submission" date="2020-05" db="EMBL/GenBank/DDBJ databases">
        <title>Mycena genomes resolve the evolution of fungal bioluminescence.</title>
        <authorList>
            <person name="Tsai I.J."/>
        </authorList>
    </citation>
    <scope>NUCLEOTIDE SEQUENCE</scope>
    <source>
        <strain evidence="3">CCC161011</strain>
    </source>
</reference>
<dbReference type="Proteomes" id="UP000620124">
    <property type="component" value="Unassembled WGS sequence"/>
</dbReference>
<name>A0A8H6XKJ2_9AGAR</name>